<dbReference type="InParanoid" id="Q9AJZ1"/>
<evidence type="ECO:0000313" key="2">
    <source>
        <dbReference type="Proteomes" id="UP000001973"/>
    </source>
</evidence>
<accession>Q9AJZ1</accession>
<dbReference type="KEGG" id="sco:SCO7737"/>
<dbReference type="EMBL" id="AL645882">
    <property type="protein sequence ID" value="CAC22745.1"/>
    <property type="molecule type" value="Genomic_DNA"/>
</dbReference>
<keyword evidence="2" id="KW-1185">Reference proteome</keyword>
<sequence length="170" mass="17706">MPDGLCGRGRVLPLLERHVVDHSADHGRGPPSAVVSGPVEECGGGLRRFQENVGEIGQSPVQRGTNGVGVLPSPPARGPFGEFVHDGLRSEYVERVGLCEAFPRQGCGSAPCQFVEGHGGVASQRPEVGGTQVVDRLLDAAGGGVRGGRYVGVQEACAYFGGRTHVARLQ</sequence>
<reference evidence="1 2" key="1">
    <citation type="journal article" date="1996" name="Mol. Microbiol.">
        <title>A set of ordered cosmids and a detailed genetic and physical map for the 8 Mb Streptomyces coelicolor A3(2) chromosome.</title>
        <authorList>
            <person name="Redenbach M."/>
            <person name="Kieser H.M."/>
            <person name="Denapaite D."/>
            <person name="Eichner A."/>
            <person name="Cullum J."/>
            <person name="Kinashi H."/>
            <person name="Hopwood D.A."/>
        </authorList>
    </citation>
    <scope>NUCLEOTIDE SEQUENCE [LARGE SCALE GENOMIC DNA]</scope>
    <source>
        <strain evidence="2">ATCC BAA-471 / A3(2) / M145</strain>
    </source>
</reference>
<protein>
    <submittedName>
        <fullName evidence="1">Uncharacterized protein</fullName>
    </submittedName>
</protein>
<dbReference type="PaxDb" id="100226-SCO7737"/>
<dbReference type="Proteomes" id="UP000001973">
    <property type="component" value="Chromosome"/>
</dbReference>
<dbReference type="EMBL" id="AL939132">
    <property type="protein sequence ID" value="CAC22745.1"/>
    <property type="molecule type" value="Genomic_DNA"/>
</dbReference>
<reference evidence="1 2" key="2">
    <citation type="journal article" date="2002" name="Nature">
        <title>Complete genome sequence of the model actinomycete Streptomyces coelicolor A3(2).</title>
        <authorList>
            <person name="Bentley S.D."/>
            <person name="Chater K.F."/>
            <person name="Cerdeno-Tarraga A.M."/>
            <person name="Challis G.L."/>
            <person name="Thomson N.R."/>
            <person name="James K.D."/>
            <person name="Harris D.E."/>
            <person name="Quail M.A."/>
            <person name="Kieser H."/>
            <person name="Harper D."/>
            <person name="Bateman A."/>
            <person name="Brown S."/>
            <person name="Chandra G."/>
            <person name="Chen C.W."/>
            <person name="Collins M."/>
            <person name="Cronin A."/>
            <person name="Fraser A."/>
            <person name="Goble A."/>
            <person name="Hidalgo J."/>
            <person name="Hornsby T."/>
            <person name="Howarth S."/>
            <person name="Huang C.H."/>
            <person name="Kieser T."/>
            <person name="Larke L."/>
            <person name="Murphy L."/>
            <person name="Oliver K."/>
            <person name="O'Neil S."/>
            <person name="Rabbinowitsch E."/>
            <person name="Rajandream M.A."/>
            <person name="Rutherford K."/>
            <person name="Rutter S."/>
            <person name="Seeger K."/>
            <person name="Saunders D."/>
            <person name="Sharp S."/>
            <person name="Squares R."/>
            <person name="Squares S."/>
            <person name="Taylor K."/>
            <person name="Warren T."/>
            <person name="Wietzorrek A."/>
            <person name="Woodward J."/>
            <person name="Barrell B.G."/>
            <person name="Parkhill J."/>
            <person name="Hopwood D.A."/>
        </authorList>
    </citation>
    <scope>NUCLEOTIDE SEQUENCE [LARGE SCALE GENOMIC DNA]</scope>
    <source>
        <strain evidence="2">ATCC BAA-471 / A3(2) / M145</strain>
    </source>
</reference>
<organism evidence="1 2">
    <name type="scientific">Streptomyces coelicolor (strain ATCC BAA-471 / A3(2) / M145)</name>
    <dbReference type="NCBI Taxonomy" id="100226"/>
    <lineage>
        <taxon>Bacteria</taxon>
        <taxon>Bacillati</taxon>
        <taxon>Actinomycetota</taxon>
        <taxon>Actinomycetes</taxon>
        <taxon>Kitasatosporales</taxon>
        <taxon>Streptomycetaceae</taxon>
        <taxon>Streptomyces</taxon>
        <taxon>Streptomyces albidoflavus group</taxon>
    </lineage>
</organism>
<evidence type="ECO:0000313" key="1">
    <source>
        <dbReference type="EMBL" id="CAC22745.1"/>
    </source>
</evidence>
<dbReference type="AlphaFoldDB" id="Q9AJZ1"/>
<proteinExistence type="predicted"/>
<name>Q9AJZ1_STRCO</name>
<gene>
    <name evidence="1" type="ordered locus">SCO7737</name>
    <name evidence="1" type="ORF">SC8D11.28</name>
</gene>
<dbReference type="HOGENOM" id="CLU_1569766_0_0_11"/>